<proteinExistence type="predicted"/>
<keyword evidence="1" id="KW-0812">Transmembrane</keyword>
<keyword evidence="3" id="KW-1185">Reference proteome</keyword>
<dbReference type="AlphaFoldDB" id="A0A8T4IZT8"/>
<comment type="caution">
    <text evidence="2">The sequence shown here is derived from an EMBL/GenBank/DDBJ whole genome shotgun (WGS) entry which is preliminary data.</text>
</comment>
<feature type="transmembrane region" description="Helical" evidence="1">
    <location>
        <begin position="22"/>
        <end position="44"/>
    </location>
</feature>
<organism evidence="2 3">
    <name type="scientific">Streptomyces daliensis</name>
    <dbReference type="NCBI Taxonomy" id="299421"/>
    <lineage>
        <taxon>Bacteria</taxon>
        <taxon>Bacillati</taxon>
        <taxon>Actinomycetota</taxon>
        <taxon>Actinomycetes</taxon>
        <taxon>Kitasatosporales</taxon>
        <taxon>Streptomycetaceae</taxon>
        <taxon>Streptomyces</taxon>
    </lineage>
</organism>
<protein>
    <submittedName>
        <fullName evidence="2">Uncharacterized protein</fullName>
    </submittedName>
</protein>
<gene>
    <name evidence="2" type="ORF">KDA82_20720</name>
</gene>
<keyword evidence="1" id="KW-1133">Transmembrane helix</keyword>
<reference evidence="2" key="1">
    <citation type="submission" date="2021-04" db="EMBL/GenBank/DDBJ databases">
        <title>Sequencing of actinobacteria type strains.</title>
        <authorList>
            <person name="Nguyen G.-S."/>
            <person name="Wentzel A."/>
        </authorList>
    </citation>
    <scope>NUCLEOTIDE SEQUENCE</scope>
    <source>
        <strain evidence="2">DSM 42095</strain>
    </source>
</reference>
<sequence>MTSTDDAPATDASRVRRWLRPLSIAVGGVTIAVVALGVVVYFGFLGGPPPDVDESDLTGAWKGDQGGEMHFREDGGFSATSVSLGADCAPGEGAPAEGARISGTGTWKLEDFPDEGPGADIVFRPDSGRVEKCRMRASFPDPDAPSKLYLMHEIGGHEVYKRK</sequence>
<dbReference type="Proteomes" id="UP000675554">
    <property type="component" value="Unassembled WGS sequence"/>
</dbReference>
<keyword evidence="1" id="KW-0472">Membrane</keyword>
<name>A0A8T4IZT8_9ACTN</name>
<dbReference type="EMBL" id="JAGSMN010000475">
    <property type="protein sequence ID" value="MBR7675397.1"/>
    <property type="molecule type" value="Genomic_DNA"/>
</dbReference>
<evidence type="ECO:0000313" key="2">
    <source>
        <dbReference type="EMBL" id="MBR7675397.1"/>
    </source>
</evidence>
<evidence type="ECO:0000256" key="1">
    <source>
        <dbReference type="SAM" id="Phobius"/>
    </source>
</evidence>
<evidence type="ECO:0000313" key="3">
    <source>
        <dbReference type="Proteomes" id="UP000675554"/>
    </source>
</evidence>
<accession>A0A8T4IZT8</accession>